<accession>A0A5B8YPM7</accession>
<dbReference type="InterPro" id="IPR040832">
    <property type="entry name" value="TTHB210-like_dom"/>
</dbReference>
<protein>
    <recommendedName>
        <fullName evidence="1">TTHB210-like domain-containing protein</fullName>
    </recommendedName>
</protein>
<dbReference type="RefSeq" id="WP_146836043.1">
    <property type="nucleotide sequence ID" value="NZ_CP042476.1"/>
</dbReference>
<dbReference type="Pfam" id="PF18197">
    <property type="entry name" value="TTHB210-like"/>
    <property type="match status" value="1"/>
</dbReference>
<feature type="domain" description="TTHB210-like" evidence="1">
    <location>
        <begin position="78"/>
        <end position="124"/>
    </location>
</feature>
<evidence type="ECO:0000259" key="1">
    <source>
        <dbReference type="Pfam" id="PF18197"/>
    </source>
</evidence>
<dbReference type="EMBL" id="CP042476">
    <property type="protein sequence ID" value="QED38593.1"/>
    <property type="molecule type" value="Genomic_DNA"/>
</dbReference>
<evidence type="ECO:0000313" key="2">
    <source>
        <dbReference type="EMBL" id="QED38593.1"/>
    </source>
</evidence>
<gene>
    <name evidence="2" type="ORF">FK178_13080</name>
</gene>
<proteinExistence type="predicted"/>
<dbReference type="Proteomes" id="UP000321954">
    <property type="component" value="Chromosome"/>
</dbReference>
<dbReference type="PROSITE" id="PS51257">
    <property type="entry name" value="PROKAR_LIPOPROTEIN"/>
    <property type="match status" value="1"/>
</dbReference>
<reference evidence="2 3" key="1">
    <citation type="submission" date="2019-08" db="EMBL/GenBank/DDBJ databases">
        <title>Antarcticibacterium arcticum sp. nov., a bacterium isolated from marine sediment of the Canadian Beaufort Sea.</title>
        <authorList>
            <person name="Lee Y.M."/>
            <person name="Baek K."/>
            <person name="Lee D.-H."/>
            <person name="Shin S.C."/>
            <person name="Jin Y.K."/>
            <person name="Park Y."/>
        </authorList>
    </citation>
    <scope>NUCLEOTIDE SEQUENCE [LARGE SCALE GENOMIC DNA]</scope>
    <source>
        <strain evidence="2 3">PAMC 28998</strain>
    </source>
</reference>
<dbReference type="KEGG" id="anp:FK178_13080"/>
<dbReference type="InterPro" id="IPR033786">
    <property type="entry name" value="TTHB210-like"/>
</dbReference>
<keyword evidence="3" id="KW-1185">Reference proteome</keyword>
<dbReference type="OrthoDB" id="2867208at2"/>
<dbReference type="AlphaFoldDB" id="A0A5B8YPM7"/>
<sequence length="274" mass="31652">MKKKNFLRAPQTSFNLFPLLFIFLMLACEPEVVLQNDTTHADLSFTRSKDQTGKLTTYRGPAISFYKGVAQAMVTMTHEGEPHSIGFRFSERSLENLPMHMDELSLELPRQAKGLAFDHIDVGWMPTGHFPPGVFDIPHFDIHFYMVSKEEKMLINDAAKAEILPAAEFRPPFYIPTDGYELYMGKHWINLMSPEFQGSTFTHAFIYGSYDGEFMFYEPMITRDFLMEKVSGQYPITQPAAFQRTGYYYPTIYTINYDATKKEYTVLLEGMVLR</sequence>
<dbReference type="CDD" id="cd11669">
    <property type="entry name" value="TTHB210-like"/>
    <property type="match status" value="1"/>
</dbReference>
<organism evidence="2 3">
    <name type="scientific">Antarcticibacterium arcticum</name>
    <dbReference type="NCBI Taxonomy" id="2585771"/>
    <lineage>
        <taxon>Bacteria</taxon>
        <taxon>Pseudomonadati</taxon>
        <taxon>Bacteroidota</taxon>
        <taxon>Flavobacteriia</taxon>
        <taxon>Flavobacteriales</taxon>
        <taxon>Flavobacteriaceae</taxon>
        <taxon>Antarcticibacterium</taxon>
    </lineage>
</organism>
<evidence type="ECO:0000313" key="3">
    <source>
        <dbReference type="Proteomes" id="UP000321954"/>
    </source>
</evidence>
<name>A0A5B8YPM7_9FLAO</name>